<dbReference type="EMBL" id="SGPM01000041">
    <property type="protein sequence ID" value="THH31638.1"/>
    <property type="molecule type" value="Genomic_DNA"/>
</dbReference>
<protein>
    <recommendedName>
        <fullName evidence="2">DUF6533 domain-containing protein</fullName>
    </recommendedName>
</protein>
<evidence type="ECO:0000313" key="4">
    <source>
        <dbReference type="Proteomes" id="UP000308730"/>
    </source>
</evidence>
<feature type="domain" description="DUF6533" evidence="2">
    <location>
        <begin position="22"/>
        <end position="65"/>
    </location>
</feature>
<keyword evidence="1" id="KW-0812">Transmembrane</keyword>
<comment type="caution">
    <text evidence="3">The sequence shown here is derived from an EMBL/GenBank/DDBJ whole genome shotgun (WGS) entry which is preliminary data.</text>
</comment>
<organism evidence="3 4">
    <name type="scientific">Antrodiella citrinella</name>
    <dbReference type="NCBI Taxonomy" id="2447956"/>
    <lineage>
        <taxon>Eukaryota</taxon>
        <taxon>Fungi</taxon>
        <taxon>Dikarya</taxon>
        <taxon>Basidiomycota</taxon>
        <taxon>Agaricomycotina</taxon>
        <taxon>Agaricomycetes</taxon>
        <taxon>Polyporales</taxon>
        <taxon>Steccherinaceae</taxon>
        <taxon>Antrodiella</taxon>
    </lineage>
</organism>
<accession>A0A4S4N1I2</accession>
<keyword evidence="4" id="KW-1185">Reference proteome</keyword>
<evidence type="ECO:0000313" key="3">
    <source>
        <dbReference type="EMBL" id="THH31638.1"/>
    </source>
</evidence>
<proteinExistence type="predicted"/>
<keyword evidence="1" id="KW-1133">Transmembrane helix</keyword>
<dbReference type="OrthoDB" id="3263597at2759"/>
<feature type="transmembrane region" description="Helical" evidence="1">
    <location>
        <begin position="161"/>
        <end position="188"/>
    </location>
</feature>
<dbReference type="InterPro" id="IPR045340">
    <property type="entry name" value="DUF6533"/>
</dbReference>
<gene>
    <name evidence="3" type="ORF">EUX98_g2538</name>
</gene>
<dbReference type="Proteomes" id="UP000308730">
    <property type="component" value="Unassembled WGS sequence"/>
</dbReference>
<sequence>MDQVSSLSEVTGLVNALLATKYLAAAGMICALYDHYLTLPQEVALIWWRPKWGPTPVLYIFNRYGVEAALVYVSYILGGFHPALTDDVCDFLRSVKSLTNSNSPDVGPSIRVDMIYHQAEQLYRCKGFTVIVGVLAILTMTLSNVYTVLRIYSLWDQRKGAMYALVGGFVVCYGTLFVMFGFTFKTLYETVSYVGLVNTCMFSKKPTTYVGVWASMVSTAAHALTLMLIVMAGSLFYPAHQPDTVHQIGCRRYVPCFIWALISVTMSRLTLRVEALRQSSFASPWLPGQIPDQTNSVNSVQLHALASTGTSFIVPDDMDFK</sequence>
<reference evidence="3 4" key="1">
    <citation type="submission" date="2019-02" db="EMBL/GenBank/DDBJ databases">
        <title>Genome sequencing of the rare red list fungi Antrodiella citrinella (Flaviporus citrinellus).</title>
        <authorList>
            <person name="Buettner E."/>
            <person name="Kellner H."/>
        </authorList>
    </citation>
    <scope>NUCLEOTIDE SEQUENCE [LARGE SCALE GENOMIC DNA]</scope>
    <source>
        <strain evidence="3 4">DSM 108506</strain>
    </source>
</reference>
<name>A0A4S4N1I2_9APHY</name>
<feature type="transmembrane region" description="Helical" evidence="1">
    <location>
        <begin position="128"/>
        <end position="149"/>
    </location>
</feature>
<dbReference type="Pfam" id="PF20151">
    <property type="entry name" value="DUF6533"/>
    <property type="match status" value="1"/>
</dbReference>
<feature type="transmembrane region" description="Helical" evidence="1">
    <location>
        <begin position="209"/>
        <end position="232"/>
    </location>
</feature>
<feature type="transmembrane region" description="Helical" evidence="1">
    <location>
        <begin position="12"/>
        <end position="33"/>
    </location>
</feature>
<evidence type="ECO:0000259" key="2">
    <source>
        <dbReference type="Pfam" id="PF20151"/>
    </source>
</evidence>
<evidence type="ECO:0000256" key="1">
    <source>
        <dbReference type="SAM" id="Phobius"/>
    </source>
</evidence>
<keyword evidence="1" id="KW-0472">Membrane</keyword>
<dbReference type="AlphaFoldDB" id="A0A4S4N1I2"/>